<sequence length="333" mass="36813">MSSIQTEHLKYGIGISTDYTELGLNTRKITAGSVDCTGDRIELNIPETEVGITDHQLFSFIAENKKDTFNIKTSEDIHLTINAITKTGLVYIQIFVEKHASITIHEQLIPKDFLGCIIDIIIEENANVTYIADQRIAEHQSVITLRRAFVKYNAHMKWIDLAIGGTIANSSIYTMLDEPKAVGETYGLFFGTGSQLHDIAHTTIHRAPSTTSNLRTNGALDDSAKAVYRSLIDIRKNAPDAKGHQKEETLLLSRDAQISSVPDLEISNNEVSCSHGVSTTNIDDRLLFYFHSRGVGTAEAKQAIVDGHFGVILDMIEDESIKLRVADALKQSI</sequence>
<proteinExistence type="predicted"/>
<name>A0A2H0N4J7_9BACT</name>
<evidence type="ECO:0000313" key="2">
    <source>
        <dbReference type="EMBL" id="PIR03045.1"/>
    </source>
</evidence>
<organism evidence="2 3">
    <name type="scientific">Candidatus Magasanikbacteria bacterium CG11_big_fil_rev_8_21_14_0_20_43_7</name>
    <dbReference type="NCBI Taxonomy" id="1974654"/>
    <lineage>
        <taxon>Bacteria</taxon>
        <taxon>Candidatus Magasanikiibacteriota</taxon>
    </lineage>
</organism>
<dbReference type="Proteomes" id="UP000229782">
    <property type="component" value="Unassembled WGS sequence"/>
</dbReference>
<dbReference type="InterPro" id="IPR037284">
    <property type="entry name" value="SUF_FeS_clus_asmbl_SufBD_sf"/>
</dbReference>
<dbReference type="EMBL" id="PCWM01000056">
    <property type="protein sequence ID" value="PIR03045.1"/>
    <property type="molecule type" value="Genomic_DNA"/>
</dbReference>
<dbReference type="GO" id="GO:0016226">
    <property type="term" value="P:iron-sulfur cluster assembly"/>
    <property type="evidence" value="ECO:0007669"/>
    <property type="project" value="InterPro"/>
</dbReference>
<feature type="domain" description="SUF system FeS cluster assembly SufBD core" evidence="1">
    <location>
        <begin position="92"/>
        <end position="307"/>
    </location>
</feature>
<protein>
    <recommendedName>
        <fullName evidence="1">SUF system FeS cluster assembly SufBD core domain-containing protein</fullName>
    </recommendedName>
</protein>
<dbReference type="InterPro" id="IPR000825">
    <property type="entry name" value="SUF_FeS_clus_asmbl_SufBD_core"/>
</dbReference>
<reference evidence="2 3" key="1">
    <citation type="submission" date="2017-09" db="EMBL/GenBank/DDBJ databases">
        <title>Depth-based differentiation of microbial function through sediment-hosted aquifers and enrichment of novel symbionts in the deep terrestrial subsurface.</title>
        <authorList>
            <person name="Probst A.J."/>
            <person name="Ladd B."/>
            <person name="Jarett J.K."/>
            <person name="Geller-Mcgrath D.E."/>
            <person name="Sieber C.M."/>
            <person name="Emerson J.B."/>
            <person name="Anantharaman K."/>
            <person name="Thomas B.C."/>
            <person name="Malmstrom R."/>
            <person name="Stieglmeier M."/>
            <person name="Klingl A."/>
            <person name="Woyke T."/>
            <person name="Ryan C.M."/>
            <person name="Banfield J.F."/>
        </authorList>
    </citation>
    <scope>NUCLEOTIDE SEQUENCE [LARGE SCALE GENOMIC DNA]</scope>
    <source>
        <strain evidence="2">CG11_big_fil_rev_8_21_14_0_20_43_7</strain>
    </source>
</reference>
<evidence type="ECO:0000259" key="1">
    <source>
        <dbReference type="Pfam" id="PF01458"/>
    </source>
</evidence>
<dbReference type="PANTHER" id="PTHR43575:SF1">
    <property type="entry name" value="PROTEIN ABCI7, CHLOROPLASTIC"/>
    <property type="match status" value="1"/>
</dbReference>
<comment type="caution">
    <text evidence="2">The sequence shown here is derived from an EMBL/GenBank/DDBJ whole genome shotgun (WGS) entry which is preliminary data.</text>
</comment>
<dbReference type="AlphaFoldDB" id="A0A2H0N4J7"/>
<gene>
    <name evidence="2" type="ORF">COV60_02400</name>
</gene>
<dbReference type="InterPro" id="IPR055346">
    <property type="entry name" value="Fe-S_cluster_assembly_SufBD"/>
</dbReference>
<accession>A0A2H0N4J7</accession>
<dbReference type="SUPFAM" id="SSF101960">
    <property type="entry name" value="Stabilizer of iron transporter SufD"/>
    <property type="match status" value="1"/>
</dbReference>
<evidence type="ECO:0000313" key="3">
    <source>
        <dbReference type="Proteomes" id="UP000229782"/>
    </source>
</evidence>
<dbReference type="Pfam" id="PF01458">
    <property type="entry name" value="SUFBD_core"/>
    <property type="match status" value="1"/>
</dbReference>
<dbReference type="PANTHER" id="PTHR43575">
    <property type="entry name" value="PROTEIN ABCI7, CHLOROPLASTIC"/>
    <property type="match status" value="1"/>
</dbReference>